<comment type="subcellular location">
    <subcellularLocation>
        <location evidence="13">Cytoplasm</location>
    </subcellularLocation>
</comment>
<evidence type="ECO:0000256" key="6">
    <source>
        <dbReference type="ARBA" id="ARBA00022430"/>
    </source>
</evidence>
<feature type="binding site" evidence="13">
    <location>
        <position position="99"/>
    </location>
    <ligand>
        <name>substrate</name>
    </ligand>
</feature>
<keyword evidence="6 13" id="KW-0432">Leucine biosynthesis</keyword>
<organism evidence="16 17">
    <name type="scientific">Gaetbulibacter jejuensis</name>
    <dbReference type="NCBI Taxonomy" id="584607"/>
    <lineage>
        <taxon>Bacteria</taxon>
        <taxon>Pseudomonadati</taxon>
        <taxon>Bacteroidota</taxon>
        <taxon>Flavobacteriia</taxon>
        <taxon>Flavobacteriales</taxon>
        <taxon>Flavobacteriaceae</taxon>
        <taxon>Gaetbulibacter</taxon>
    </lineage>
</organism>
<feature type="binding site" evidence="13">
    <location>
        <position position="251"/>
    </location>
    <ligand>
        <name>Mg(2+)</name>
        <dbReference type="ChEBI" id="CHEBI:18420"/>
    </ligand>
</feature>
<evidence type="ECO:0000256" key="3">
    <source>
        <dbReference type="ARBA" id="ARBA00004762"/>
    </source>
</evidence>
<evidence type="ECO:0000256" key="4">
    <source>
        <dbReference type="ARBA" id="ARBA00008319"/>
    </source>
</evidence>
<keyword evidence="12 13" id="KW-0100">Branched-chain amino acid biosynthesis</keyword>
<dbReference type="EMBL" id="BAAAGF010000005">
    <property type="protein sequence ID" value="GAA0749434.1"/>
    <property type="molecule type" value="Genomic_DNA"/>
</dbReference>
<evidence type="ECO:0000256" key="13">
    <source>
        <dbReference type="HAMAP-Rule" id="MF_01033"/>
    </source>
</evidence>
<feature type="site" description="Important for catalysis" evidence="13">
    <location>
        <position position="191"/>
    </location>
</feature>
<evidence type="ECO:0000256" key="10">
    <source>
        <dbReference type="ARBA" id="ARBA00023002"/>
    </source>
</evidence>
<feature type="binding site" evidence="13">
    <location>
        <position position="247"/>
    </location>
    <ligand>
        <name>Mg(2+)</name>
        <dbReference type="ChEBI" id="CHEBI:18420"/>
    </ligand>
</feature>
<evidence type="ECO:0000256" key="1">
    <source>
        <dbReference type="ARBA" id="ARBA00000624"/>
    </source>
</evidence>
<protein>
    <recommendedName>
        <fullName evidence="13">3-isopropylmalate dehydrogenase</fullName>
        <ecNumber evidence="13">1.1.1.85</ecNumber>
    </recommendedName>
    <alternativeName>
        <fullName evidence="13">3-IPM-DH</fullName>
    </alternativeName>
    <alternativeName>
        <fullName evidence="13">Beta-IPM dehydrogenase</fullName>
        <shortName evidence="13">IMDH</shortName>
    </alternativeName>
</protein>
<comment type="pathway">
    <text evidence="3 13 14">Amino-acid biosynthesis; L-leucine biosynthesis; L-leucine from 3-methyl-2-oxobutanoate: step 3/4.</text>
</comment>
<gene>
    <name evidence="13 16" type="primary">leuB</name>
    <name evidence="16" type="ORF">GCM10009431_28990</name>
</gene>
<proteinExistence type="inferred from homology"/>
<dbReference type="EC" id="1.1.1.85" evidence="13"/>
<feature type="binding site" evidence="13">
    <location>
        <position position="109"/>
    </location>
    <ligand>
        <name>substrate</name>
    </ligand>
</feature>
<comment type="similarity">
    <text evidence="4 13">Belongs to the isocitrate and isopropylmalate dehydrogenases family. LeuB type 1 subfamily.</text>
</comment>
<feature type="binding site" evidence="13">
    <location>
        <position position="223"/>
    </location>
    <ligand>
        <name>Mg(2+)</name>
        <dbReference type="ChEBI" id="CHEBI:18420"/>
    </ligand>
</feature>
<feature type="domain" description="Isopropylmalate dehydrogenase-like" evidence="15">
    <location>
        <begin position="6"/>
        <end position="349"/>
    </location>
</feature>
<feature type="site" description="Important for catalysis" evidence="13">
    <location>
        <position position="144"/>
    </location>
</feature>
<keyword evidence="8 13" id="KW-0479">Metal-binding</keyword>
<reference evidence="16 17" key="1">
    <citation type="journal article" date="2019" name="Int. J. Syst. Evol. Microbiol.">
        <title>The Global Catalogue of Microorganisms (GCM) 10K type strain sequencing project: providing services to taxonomists for standard genome sequencing and annotation.</title>
        <authorList>
            <consortium name="The Broad Institute Genomics Platform"/>
            <consortium name="The Broad Institute Genome Sequencing Center for Infectious Disease"/>
            <person name="Wu L."/>
            <person name="Ma J."/>
        </authorList>
    </citation>
    <scope>NUCLEOTIDE SEQUENCE [LARGE SCALE GENOMIC DNA]</scope>
    <source>
        <strain evidence="16 17">JCM 15976</strain>
    </source>
</reference>
<feature type="binding site" evidence="13">
    <location>
        <position position="223"/>
    </location>
    <ligand>
        <name>substrate</name>
    </ligand>
</feature>
<name>A0ABN1JZ57_9FLAO</name>
<evidence type="ECO:0000313" key="17">
    <source>
        <dbReference type="Proteomes" id="UP001500736"/>
    </source>
</evidence>
<evidence type="ECO:0000256" key="7">
    <source>
        <dbReference type="ARBA" id="ARBA00022605"/>
    </source>
</evidence>
<dbReference type="Gene3D" id="3.40.718.10">
    <property type="entry name" value="Isopropylmalate Dehydrogenase"/>
    <property type="match status" value="1"/>
</dbReference>
<keyword evidence="17" id="KW-1185">Reference proteome</keyword>
<keyword evidence="10 13" id="KW-0560">Oxidoreductase</keyword>
<dbReference type="InterPro" id="IPR024084">
    <property type="entry name" value="IsoPropMal-DH-like_dom"/>
</dbReference>
<comment type="cofactor">
    <cofactor evidence="2">
        <name>Mn(2+)</name>
        <dbReference type="ChEBI" id="CHEBI:29035"/>
    </cofactor>
</comment>
<keyword evidence="7 13" id="KW-0028">Amino-acid biosynthesis</keyword>
<evidence type="ECO:0000256" key="8">
    <source>
        <dbReference type="ARBA" id="ARBA00022723"/>
    </source>
</evidence>
<comment type="function">
    <text evidence="13 14">Catalyzes the oxidation of 3-carboxy-2-hydroxy-4-methylpentanoate (3-isopropylmalate) to 3-carboxy-4-methyl-2-oxopentanoate. The product decarboxylates to 4-methyl-2 oxopentanoate.</text>
</comment>
<dbReference type="Pfam" id="PF00180">
    <property type="entry name" value="Iso_dh"/>
    <property type="match status" value="1"/>
</dbReference>
<keyword evidence="11 13" id="KW-0520">NAD</keyword>
<dbReference type="PROSITE" id="PS00470">
    <property type="entry name" value="IDH_IMDH"/>
    <property type="match status" value="1"/>
</dbReference>
<feature type="binding site" evidence="13">
    <location>
        <position position="137"/>
    </location>
    <ligand>
        <name>substrate</name>
    </ligand>
</feature>
<dbReference type="SUPFAM" id="SSF53659">
    <property type="entry name" value="Isocitrate/Isopropylmalate dehydrogenase-like"/>
    <property type="match status" value="1"/>
</dbReference>
<accession>A0ABN1JZ57</accession>
<evidence type="ECO:0000256" key="2">
    <source>
        <dbReference type="ARBA" id="ARBA00001936"/>
    </source>
</evidence>
<comment type="caution">
    <text evidence="13">Lacks conserved residue(s) required for the propagation of feature annotation.</text>
</comment>
<evidence type="ECO:0000256" key="11">
    <source>
        <dbReference type="ARBA" id="ARBA00023027"/>
    </source>
</evidence>
<evidence type="ECO:0000259" key="15">
    <source>
        <dbReference type="SMART" id="SM01329"/>
    </source>
</evidence>
<keyword evidence="13" id="KW-0963">Cytoplasm</keyword>
<dbReference type="HAMAP" id="MF_01033">
    <property type="entry name" value="LeuB_type1"/>
    <property type="match status" value="1"/>
</dbReference>
<evidence type="ECO:0000256" key="12">
    <source>
        <dbReference type="ARBA" id="ARBA00023304"/>
    </source>
</evidence>
<dbReference type="NCBIfam" id="TIGR00169">
    <property type="entry name" value="leuB"/>
    <property type="match status" value="1"/>
</dbReference>
<evidence type="ECO:0000256" key="9">
    <source>
        <dbReference type="ARBA" id="ARBA00022842"/>
    </source>
</evidence>
<comment type="cofactor">
    <cofactor evidence="13 14">
        <name>Mg(2+)</name>
        <dbReference type="ChEBI" id="CHEBI:18420"/>
    </cofactor>
    <cofactor evidence="13 14">
        <name>Mn(2+)</name>
        <dbReference type="ChEBI" id="CHEBI:29035"/>
    </cofactor>
    <text evidence="13 14">Binds 1 Mg(2+) or Mn(2+) ion per subunit.</text>
</comment>
<evidence type="ECO:0000256" key="5">
    <source>
        <dbReference type="ARBA" id="ARBA00011738"/>
    </source>
</evidence>
<dbReference type="PANTHER" id="PTHR42979:SF1">
    <property type="entry name" value="3-ISOPROPYLMALATE DEHYDROGENASE"/>
    <property type="match status" value="1"/>
</dbReference>
<dbReference type="SMART" id="SM01329">
    <property type="entry name" value="Iso_dh"/>
    <property type="match status" value="1"/>
</dbReference>
<sequence length="374" mass="41022">MTMKLNIAVLSGDGIGPEVTKEAIKTLKAIAQEFDHTFNFKSASVGAIAIDETGEPLPDATLDLCKHSDAVLFGAIGDPKYDNNPNAKVRPEQGLLKLRKELGLYANIRPVKAYDMLLSQSPLKEENIKGTDISIYRELTGGIYFGEKQLSEDGNIASDLCEYSREEIERITHLAFKAAQTRQKKVTLVDKANVLETSRLWRNVVKQVAEDYPDVALEFLFVDNAAMQLILNPKQFDVILTENMFGDIISDEASVIGGSIGLLASASVGDKHAMFEPIHGSYPQATGKGIANPIASILSAAMLLDHFELHEEAEMVREAVEKSLQLEITTPDLNSKNNTITTSKVGDFIEDFINNPKDSNLNFANIHLGQSTII</sequence>
<evidence type="ECO:0000256" key="14">
    <source>
        <dbReference type="RuleBase" id="RU004445"/>
    </source>
</evidence>
<evidence type="ECO:0000313" key="16">
    <source>
        <dbReference type="EMBL" id="GAA0749434.1"/>
    </source>
</evidence>
<dbReference type="InterPro" id="IPR019818">
    <property type="entry name" value="IsoCit/isopropylmalate_DH_CS"/>
</dbReference>
<dbReference type="PANTHER" id="PTHR42979">
    <property type="entry name" value="3-ISOPROPYLMALATE DEHYDROGENASE"/>
    <property type="match status" value="1"/>
</dbReference>
<comment type="catalytic activity">
    <reaction evidence="1 13 14">
        <text>(2R,3S)-3-isopropylmalate + NAD(+) = 4-methyl-2-oxopentanoate + CO2 + NADH</text>
        <dbReference type="Rhea" id="RHEA:32271"/>
        <dbReference type="ChEBI" id="CHEBI:16526"/>
        <dbReference type="ChEBI" id="CHEBI:17865"/>
        <dbReference type="ChEBI" id="CHEBI:35121"/>
        <dbReference type="ChEBI" id="CHEBI:57540"/>
        <dbReference type="ChEBI" id="CHEBI:57945"/>
        <dbReference type="EC" id="1.1.1.85"/>
    </reaction>
</comment>
<keyword evidence="13" id="KW-0464">Manganese</keyword>
<keyword evidence="9 13" id="KW-0460">Magnesium</keyword>
<comment type="subunit">
    <text evidence="5 13 14">Homodimer.</text>
</comment>
<dbReference type="InterPro" id="IPR004429">
    <property type="entry name" value="Isopropylmalate_DH"/>
</dbReference>
<comment type="caution">
    <text evidence="16">The sequence shown here is derived from an EMBL/GenBank/DDBJ whole genome shotgun (WGS) entry which is preliminary data.</text>
</comment>
<dbReference type="Proteomes" id="UP001500736">
    <property type="component" value="Unassembled WGS sequence"/>
</dbReference>